<comment type="pathway">
    <text evidence="2">Siderophore biosynthesis.</text>
</comment>
<feature type="compositionally biased region" description="Basic and acidic residues" evidence="7">
    <location>
        <begin position="3107"/>
        <end position="3116"/>
    </location>
</feature>
<dbReference type="GO" id="GO:0043041">
    <property type="term" value="P:amino acid activation for nonribosomal peptide biosynthetic process"/>
    <property type="evidence" value="ECO:0007669"/>
    <property type="project" value="TreeGrafter"/>
</dbReference>
<dbReference type="Proteomes" id="UP000256845">
    <property type="component" value="Unassembled WGS sequence"/>
</dbReference>
<dbReference type="EMBL" id="QRDW01000011">
    <property type="protein sequence ID" value="RED45827.1"/>
    <property type="molecule type" value="Genomic_DNA"/>
</dbReference>
<dbReference type="FunFam" id="3.40.50.980:FF:000001">
    <property type="entry name" value="Non-ribosomal peptide synthetase"/>
    <property type="match status" value="1"/>
</dbReference>
<name>A0A3D9H8M9_9PROT</name>
<dbReference type="Pfam" id="PF00668">
    <property type="entry name" value="Condensation"/>
    <property type="match status" value="3"/>
</dbReference>
<dbReference type="Gene3D" id="1.10.1200.10">
    <property type="entry name" value="ACP-like"/>
    <property type="match status" value="2"/>
</dbReference>
<dbReference type="InterPro" id="IPR029479">
    <property type="entry name" value="Nitroreductase"/>
</dbReference>
<dbReference type="InterPro" id="IPR006162">
    <property type="entry name" value="Ppantetheine_attach_site"/>
</dbReference>
<proteinExistence type="inferred from homology"/>
<dbReference type="PANTHER" id="PTHR45527:SF1">
    <property type="entry name" value="FATTY ACID SYNTHASE"/>
    <property type="match status" value="1"/>
</dbReference>
<dbReference type="PANTHER" id="PTHR45527">
    <property type="entry name" value="NONRIBOSOMAL PEPTIDE SYNTHETASE"/>
    <property type="match status" value="1"/>
</dbReference>
<dbReference type="SUPFAM" id="SSF56801">
    <property type="entry name" value="Acetyl-CoA synthetase-like"/>
    <property type="match status" value="3"/>
</dbReference>
<feature type="domain" description="Carrier" evidence="8">
    <location>
        <begin position="2048"/>
        <end position="2123"/>
    </location>
</feature>
<evidence type="ECO:0000313" key="10">
    <source>
        <dbReference type="Proteomes" id="UP000256845"/>
    </source>
</evidence>
<dbReference type="InterPro" id="IPR029058">
    <property type="entry name" value="AB_hydrolase_fold"/>
</dbReference>
<evidence type="ECO:0000256" key="1">
    <source>
        <dbReference type="ARBA" id="ARBA00001957"/>
    </source>
</evidence>
<dbReference type="Pfam" id="PF00501">
    <property type="entry name" value="AMP-binding"/>
    <property type="match status" value="3"/>
</dbReference>
<dbReference type="Gene3D" id="3.40.50.1820">
    <property type="entry name" value="alpha/beta hydrolase"/>
    <property type="match status" value="1"/>
</dbReference>
<dbReference type="FunFam" id="3.30.300.30:FF:000010">
    <property type="entry name" value="Enterobactin synthetase component F"/>
    <property type="match status" value="1"/>
</dbReference>
<dbReference type="CDD" id="cd19535">
    <property type="entry name" value="Cyc_NRPS"/>
    <property type="match status" value="1"/>
</dbReference>
<feature type="region of interest" description="Disordered" evidence="7">
    <location>
        <begin position="3092"/>
        <end position="3125"/>
    </location>
</feature>
<dbReference type="RefSeq" id="WP_115938415.1">
    <property type="nucleotide sequence ID" value="NZ_QRDW01000011.1"/>
</dbReference>
<comment type="caution">
    <text evidence="9">The sequence shown here is derived from an EMBL/GenBank/DDBJ whole genome shotgun (WGS) entry which is preliminary data.</text>
</comment>
<dbReference type="Gene3D" id="2.30.38.10">
    <property type="entry name" value="Luciferase, Domain 3"/>
    <property type="match status" value="2"/>
</dbReference>
<dbReference type="FunFam" id="3.30.559.10:FF:000023">
    <property type="entry name" value="Non-ribosomal peptide synthetase"/>
    <property type="match status" value="1"/>
</dbReference>
<comment type="similarity">
    <text evidence="3">Belongs to the ATP-dependent AMP-binding enzyme family.</text>
</comment>
<dbReference type="Gene3D" id="3.30.559.30">
    <property type="entry name" value="Nonribosomal peptide synthetase, condensation domain"/>
    <property type="match status" value="3"/>
</dbReference>
<sequence length="3466" mass="384046">MTKNADLRNLTPDQLKAMLSAGKSSTRPQKAPEVSPEQERLWFLNRLDHIGGSYHLSRGFEIEAPLHGDKLRQAFTALLDRHPILKTRFWEDQGQLRCAQAEQLDQDDYQIFVLNEDTPGQEEALRICRQERNRPFDLENGRCCRLTLVSQPGRSWLMLTVHHIVADGTSLAILIEDLKTLYAGNSLPVPKPSPSRQLSADRHDRQAEYWTGALAGVQDWLQIPGDYPRPAIQDFSGGFLPLTISPDLSARVRAFARQWQCSPATILFAAYAILLGRLSDQSDFAIGMPMDTRTSGEEERCGLFINTLPIRCSMARDMAAGDFLEQIRINLLDAQDNRDFPLSEIVERLNPRRSRSFSPLFQTLFSWRAAETSGDLFSGAAASPLDLPAGHAQFDLTLELGEEGNVFSGGLEYACALFSEATAARFARYFLCLLESLISSPDQSLASLTLANISDGPTPMICDPDKISVPVLQTIAAIAQQHPNQTAIRQDSQQWTYQELLERSEKLATLLRGQGLEPGAVVALCLEDPFYRLAAILTAWRAGAAYMPMDPSYPASRLSMMLADSGAAIILADRTTEEALAKAVEQAETTAGIKNLDQIRDHWINGDTDSSPEPFPEQSATDTAYLIYTSGSTGRPKGVKVSHGALASLVTAWPQVYTLGPETRLLQMAGFSFDVYLADMLRALCFGGTLIIPQRHHMLDSAALFQLIRKEEVSFADFVPALLNPLIEQLEKTSDWPEKLKTVICGSDRWSVAQARRLCALSADKAQIYHAYGVTEATIDNAAQELSLDLLAGRNWLPLGQPLGNCRFHILDGDLNPVPDLVAGELCISGPALADGYHGRDDLTAERFPNHPTGGFYRTGDRVRRHPDGGLEFLGRDDAQVKIRGIRTELGEVDTALLSHPEICDAVTLLQAGNRIMSYVICQGEKTAGDSPFADQMLDHLRGQLPDHMIPAAVIPLRQFPLTANGKLDKAALPVPETVRDPALLAKPEGEREEKLAAIWAKILKRKDIARTDNFFDLGGHSLLAIRLSAAIREAFNLEYPPTALFAEPVLKDLAQSLFRLESLYRLEQPPQRQIAKADRSKPLPLSFAQQRLWFLDRMGQTGSAYHMPLGLRLQGPLDRVRLQQALNGLQDRHESLRTSFPDQSGTPRQEIHPPGQPFPLECLDLSAKDGHLGRRIEEEVSKPFDLAKGPLARASLIRLGTEEHLLLVTLHHILGDAWSMGVFAREFSQFYNGADLAPLVLQYADYAAWQNDQLEAGAWAGQLDYWVDQLKTMPPVLNLPTDHPRPPRQDFKGARVSFTFDRQESQRIMAFADRQQSSPFMLLLACWSLYLARRSGQDEFVIGTPVANRNAPGLDGILGFFTNSLPIPVRYDPNVSSAEYLRRMRQTILEAQDHQELPFDQIVETLNPMRDLSHAPIFQVMFAWEGSENDERYDLDGLTTSRESIAPGGAKFDLLLSMGDRNGQFQAVIEFASSLFEPATIQEMAGQFTRMTLAVLEEDARTCSRLPLIADSKMQQVLLAWNDTASPVPVDQDPLNQIFSWASDQPDRPALLSSREETSFGALLSRCGFIQGQFRQTGLEPGTPIAICLPRSTDMIAAVLAALFNKNLVIPLDPNYPANRLETIIQEAGPGLVVTSTATGATLRPIMGSTQEICLDDADMSGGIPPEAPVPATDNDPAYILYTSGSTGRPKGVVQTRGMLRNLVAWQQAEDQQSASLPTRVLQFASLNFDVSFQEILCSLASGAALFLPTEEERLDLGQLPHLIRKNDLDRAYLPFAVLQQMALMQADGDDQLAEPAANGCDIITAGEAVTVTDGLKNLLRYLGSRYLCNQYGPTETHVASQQRLNCAEMDRWETHPPIGKPIANSRIYLLDKAQQPVPPGVVGEIHVAGANLAAGYLAQDNLTAERFRDITLPFGIEERIYATGDLARQRGDGILEFIGRKDDQIKFRGFRIELNEIEHLLRAHPDIRDVAVILKGGQATSQQLVAYVSGSAPHEALKDHLRRQLPDHMIPGQWVTMEKLPLNANGKLDRKALPEPDFGDQISHRAPITPLEIETCRIWSEILQVPNVGLDDNFFELGGHSLMATRLVHTLRETAGSAVSLSMLFEYPTVGRLLSRLETMPSDNANEVHSDGEIADYFNPAPEEADAPFPLTDIQQAYWIGRDSHLDLGGVSAHAYEELAIRGLDIPRLEKALNRMIQRHGMLRAVFDADGSQRVLSQVPSYQIQTQDLRGLSENEQKTALEQTRQAMSHQVLDASQWPLFEFRASQLEDDRCHLHLSMDALIMDAASSQVFSHELVALYRDLERDLPPIDLTFRDCVIAQQNFKKSSGYQKDLDYWRARLDQLPPGPDLPLACRPEQLSNPTFTRRDRIIEADLWQAIKDRARRHGITPTGLLLAAFSETLARWSASPDFSLTLPLFNRPPLHENISRLIGDFTSVTLLEIRNRRNRNFADFAREIQAQLWRDMDHRSVSGVQVLRELSQHRGEQQSAMPIVMNSTLIDMAGREEAETLTRAFEAETIATITQTPQVWMDHTILEIDGALHFNWDSIDALFPEGMIANMFTAYNAQLDQLAGEACWAEKPSEPLAAPMPIPADRPLPAGRGLIQDLFDEQALVSPDAVALIAPDRTLTYGELRKEALSLASHLQQAGLTAGQLTAVMMDQGWQQVVACLGILYAGGAYLPLDPALPRDRRCQILKRTDTKIILIKEGQVEDLPDRFTSLALTRSLLSNDQEPEAVSTSHLDLAYVIFTSGSTGEPKGVMINHRGAVNTLLDINHRLSVGADDRVLAISALGFDLSVYDIFGTLAAGAALILLDPEQARDPAHWHDLIWQHDISLWNSAPALMTLLVEFCESDRTRLPDSLRMVMLSGDWIPLSLPERLRAIASRASLLSLGGATEASIWSICYPVETIDPDWSSIPYGRAMQDQQFHILDGQMCPRPVWAVGELFISGTGLAMGYWGDEEQTAHRFIQHPVTGERLYRTGDMGRWLPDGNIEFLGRVDNQVKIQGFRVELGEIETVLSSHPGIQTAVTKIWGDAQAEKTLAAYVIPENSHWPDHETMAHDLAAHLAERLPAYMVPGSFTVIDRLPLSSNGKVDRKQLPTPRAANAKDEPKISHDTNGPDDPGILEIVRSVLNNPALEREDNLLQAGATSIDIVRISNALSAQTGFRPKLARFMAVPSVAELLRQWRDHEPAPQISEAKDNTSIKAIDDPAERQAFKLAEHGLRTLPADRACVDLTDETRTSNGKRYDDFRSVRSYRADPVSLDQLTELLSCLARNSVPDQPRYQYASAGGLYPLQVYLFAKEGRVSGLEAGGYYYHPGTRKLIRTGSGNLLSGLGYDYFVNRPVFEQAAFSLFMIADMAAIEPLYGPQSRDFCLIEAGSVAQLLTMEAAPSGLGLCGMGSVETEELTPLFELSPSHQVIYSMIGGRRSDSQPSPVFAEAVAPQSALNQAPAMQVEEEIEEIEI</sequence>
<dbReference type="CDD" id="cd19531">
    <property type="entry name" value="LCL_NRPS-like"/>
    <property type="match status" value="2"/>
</dbReference>
<evidence type="ECO:0000256" key="6">
    <source>
        <dbReference type="ARBA" id="ARBA00022598"/>
    </source>
</evidence>
<dbReference type="PROSITE" id="PS00012">
    <property type="entry name" value="PHOSPHOPANTETHEINE"/>
    <property type="match status" value="2"/>
</dbReference>
<dbReference type="Pfam" id="PF00550">
    <property type="entry name" value="PP-binding"/>
    <property type="match status" value="3"/>
</dbReference>
<dbReference type="InterPro" id="IPR023213">
    <property type="entry name" value="CAT-like_dom_sf"/>
</dbReference>
<dbReference type="InterPro" id="IPR020806">
    <property type="entry name" value="PKS_PP-bd"/>
</dbReference>
<dbReference type="InterPro" id="IPR057737">
    <property type="entry name" value="Condensation_MtbB-like"/>
</dbReference>
<dbReference type="InterPro" id="IPR045851">
    <property type="entry name" value="AMP-bd_C_sf"/>
</dbReference>
<dbReference type="FunFam" id="3.30.559.30:FF:000006">
    <property type="entry name" value="Yersiniabactin polyketide/non-ribosomal peptide synthetase"/>
    <property type="match status" value="1"/>
</dbReference>
<reference evidence="9 10" key="1">
    <citation type="submission" date="2018-07" db="EMBL/GenBank/DDBJ databases">
        <title>Genomic Encyclopedia of Type Strains, Phase III (KMG-III): the genomes of soil and plant-associated and newly described type strains.</title>
        <authorList>
            <person name="Whitman W."/>
        </authorList>
    </citation>
    <scope>NUCLEOTIDE SEQUENCE [LARGE SCALE GENOMIC DNA]</scope>
    <source>
        <strain evidence="9 10">CECT 8488</strain>
    </source>
</reference>
<dbReference type="FunFam" id="1.10.1200.10:FF:000005">
    <property type="entry name" value="Nonribosomal peptide synthetase 1"/>
    <property type="match status" value="2"/>
</dbReference>
<dbReference type="CDD" id="cd02142">
    <property type="entry name" value="McbC_SagB-like_oxidoreductase"/>
    <property type="match status" value="1"/>
</dbReference>
<dbReference type="Gene3D" id="3.40.50.12780">
    <property type="entry name" value="N-terminal domain of ligase-like"/>
    <property type="match status" value="1"/>
</dbReference>
<evidence type="ECO:0000256" key="5">
    <source>
        <dbReference type="ARBA" id="ARBA00022553"/>
    </source>
</evidence>
<dbReference type="SUPFAM" id="SSF55469">
    <property type="entry name" value="FMN-dependent nitroreductase-like"/>
    <property type="match status" value="1"/>
</dbReference>
<dbReference type="Gene3D" id="3.40.109.10">
    <property type="entry name" value="NADH Oxidase"/>
    <property type="match status" value="1"/>
</dbReference>
<dbReference type="PROSITE" id="PS50075">
    <property type="entry name" value="CARRIER"/>
    <property type="match status" value="2"/>
</dbReference>
<dbReference type="GO" id="GO:0031177">
    <property type="term" value="F:phosphopantetheine binding"/>
    <property type="evidence" value="ECO:0007669"/>
    <property type="project" value="InterPro"/>
</dbReference>
<keyword evidence="10" id="KW-1185">Reference proteome</keyword>
<dbReference type="Gene3D" id="3.30.300.30">
    <property type="match status" value="3"/>
</dbReference>
<dbReference type="OrthoDB" id="9770470at2"/>
<dbReference type="InterPro" id="IPR001242">
    <property type="entry name" value="Condensation_dom"/>
</dbReference>
<dbReference type="SUPFAM" id="SSF52777">
    <property type="entry name" value="CoA-dependent acyltransferases"/>
    <property type="match status" value="6"/>
</dbReference>
<keyword evidence="5" id="KW-0597">Phosphoprotein</keyword>
<dbReference type="InterPro" id="IPR010071">
    <property type="entry name" value="AA_adenyl_dom"/>
</dbReference>
<dbReference type="Gene3D" id="3.30.559.10">
    <property type="entry name" value="Chloramphenicol acetyltransferase-like domain"/>
    <property type="match status" value="3"/>
</dbReference>
<dbReference type="InterPro" id="IPR036736">
    <property type="entry name" value="ACP-like_sf"/>
</dbReference>
<dbReference type="GO" id="GO:0044550">
    <property type="term" value="P:secondary metabolite biosynthetic process"/>
    <property type="evidence" value="ECO:0007669"/>
    <property type="project" value="UniProtKB-ARBA"/>
</dbReference>
<dbReference type="InterPro" id="IPR000415">
    <property type="entry name" value="Nitroreductase-like"/>
</dbReference>
<dbReference type="Pfam" id="PF13193">
    <property type="entry name" value="AMP-binding_C"/>
    <property type="match status" value="3"/>
</dbReference>
<evidence type="ECO:0000256" key="2">
    <source>
        <dbReference type="ARBA" id="ARBA00004924"/>
    </source>
</evidence>
<dbReference type="Pfam" id="PF00881">
    <property type="entry name" value="Nitroreductase"/>
    <property type="match status" value="1"/>
</dbReference>
<dbReference type="PROSITE" id="PS00455">
    <property type="entry name" value="AMP_BINDING"/>
    <property type="match status" value="3"/>
</dbReference>
<accession>A0A3D9H8M9</accession>
<dbReference type="InterPro" id="IPR020845">
    <property type="entry name" value="AMP-binding_CS"/>
</dbReference>
<dbReference type="SUPFAM" id="SSF47336">
    <property type="entry name" value="ACP-like"/>
    <property type="match status" value="3"/>
</dbReference>
<feature type="domain" description="Carrier" evidence="8">
    <location>
        <begin position="987"/>
        <end position="1062"/>
    </location>
</feature>
<dbReference type="CDD" id="cd12114">
    <property type="entry name" value="A_NRPS_TlmIV_like"/>
    <property type="match status" value="1"/>
</dbReference>
<keyword evidence="4" id="KW-0596">Phosphopantetheine</keyword>
<dbReference type="NCBIfam" id="TIGR01733">
    <property type="entry name" value="AA-adenyl-dom"/>
    <property type="match status" value="3"/>
</dbReference>
<dbReference type="SMART" id="SM00823">
    <property type="entry name" value="PKS_PP"/>
    <property type="match status" value="2"/>
</dbReference>
<dbReference type="InterPro" id="IPR000873">
    <property type="entry name" value="AMP-dep_synth/lig_dom"/>
</dbReference>
<dbReference type="FunFam" id="3.40.50.12780:FF:000012">
    <property type="entry name" value="Non-ribosomal peptide synthetase"/>
    <property type="match status" value="1"/>
</dbReference>
<dbReference type="InterPro" id="IPR009081">
    <property type="entry name" value="PP-bd_ACP"/>
</dbReference>
<dbReference type="Gene3D" id="3.40.50.980">
    <property type="match status" value="4"/>
</dbReference>
<keyword evidence="6" id="KW-0436">Ligase</keyword>
<evidence type="ECO:0000256" key="4">
    <source>
        <dbReference type="ARBA" id="ARBA00022450"/>
    </source>
</evidence>
<dbReference type="InterPro" id="IPR042099">
    <property type="entry name" value="ANL_N_sf"/>
</dbReference>
<protein>
    <submittedName>
        <fullName evidence="9">Amino acid adenylation domain-containing protein</fullName>
    </submittedName>
</protein>
<dbReference type="InterPro" id="IPR025110">
    <property type="entry name" value="AMP-bd_C"/>
</dbReference>
<evidence type="ECO:0000256" key="3">
    <source>
        <dbReference type="ARBA" id="ARBA00006432"/>
    </source>
</evidence>
<evidence type="ECO:0000313" key="9">
    <source>
        <dbReference type="EMBL" id="RED45827.1"/>
    </source>
</evidence>
<dbReference type="GO" id="GO:0016491">
    <property type="term" value="F:oxidoreductase activity"/>
    <property type="evidence" value="ECO:0007669"/>
    <property type="project" value="InterPro"/>
</dbReference>
<dbReference type="GO" id="GO:0005737">
    <property type="term" value="C:cytoplasm"/>
    <property type="evidence" value="ECO:0007669"/>
    <property type="project" value="TreeGrafter"/>
</dbReference>
<gene>
    <name evidence="9" type="ORF">DFP90_11174</name>
</gene>
<dbReference type="GO" id="GO:0016874">
    <property type="term" value="F:ligase activity"/>
    <property type="evidence" value="ECO:0007669"/>
    <property type="project" value="UniProtKB-KW"/>
</dbReference>
<dbReference type="CDD" id="cd05930">
    <property type="entry name" value="A_NRPS"/>
    <property type="match status" value="2"/>
</dbReference>
<dbReference type="FunFam" id="3.30.300.30:FF:000015">
    <property type="entry name" value="Nonribosomal peptide synthase SidD"/>
    <property type="match status" value="1"/>
</dbReference>
<evidence type="ECO:0000256" key="7">
    <source>
        <dbReference type="SAM" id="MobiDB-lite"/>
    </source>
</evidence>
<organism evidence="9 10">
    <name type="scientific">Aestuariispira insulae</name>
    <dbReference type="NCBI Taxonomy" id="1461337"/>
    <lineage>
        <taxon>Bacteria</taxon>
        <taxon>Pseudomonadati</taxon>
        <taxon>Pseudomonadota</taxon>
        <taxon>Alphaproteobacteria</taxon>
        <taxon>Rhodospirillales</taxon>
        <taxon>Kiloniellaceae</taxon>
        <taxon>Aestuariispira</taxon>
    </lineage>
</organism>
<evidence type="ECO:0000259" key="8">
    <source>
        <dbReference type="PROSITE" id="PS50075"/>
    </source>
</evidence>
<comment type="cofactor">
    <cofactor evidence="1">
        <name>pantetheine 4'-phosphate</name>
        <dbReference type="ChEBI" id="CHEBI:47942"/>
    </cofactor>
</comment>
<dbReference type="NCBIfam" id="NF003417">
    <property type="entry name" value="PRK04813.1"/>
    <property type="match status" value="3"/>
</dbReference>